<proteinExistence type="predicted"/>
<feature type="compositionally biased region" description="Basic and acidic residues" evidence="1">
    <location>
        <begin position="126"/>
        <end position="138"/>
    </location>
</feature>
<reference evidence="2 3" key="1">
    <citation type="submission" date="2015-05" db="EMBL/GenBank/DDBJ databases">
        <title>Photobacterium galathea sp. nov.</title>
        <authorList>
            <person name="Machado H."/>
            <person name="Gram L."/>
        </authorList>
    </citation>
    <scope>NUCLEOTIDE SEQUENCE [LARGE SCALE GENOMIC DNA]</scope>
    <source>
        <strain evidence="2 3">DSM 22954</strain>
    </source>
</reference>
<evidence type="ECO:0000313" key="3">
    <source>
        <dbReference type="Proteomes" id="UP000035909"/>
    </source>
</evidence>
<dbReference type="OrthoDB" id="6447503at2"/>
<evidence type="ECO:0000256" key="1">
    <source>
        <dbReference type="SAM" id="MobiDB-lite"/>
    </source>
</evidence>
<dbReference type="RefSeq" id="WP_047884380.1">
    <property type="nucleotide sequence ID" value="NZ_LDOU01000006.1"/>
</dbReference>
<dbReference type="EMBL" id="LDOU01000006">
    <property type="protein sequence ID" value="KLV10217.1"/>
    <property type="molecule type" value="Genomic_DNA"/>
</dbReference>
<dbReference type="AlphaFoldDB" id="A0A0J1K7A2"/>
<feature type="region of interest" description="Disordered" evidence="1">
    <location>
        <begin position="95"/>
        <end position="152"/>
    </location>
</feature>
<gene>
    <name evidence="2" type="ORF">ABT57_06485</name>
</gene>
<evidence type="ECO:0000313" key="2">
    <source>
        <dbReference type="EMBL" id="KLV10217.1"/>
    </source>
</evidence>
<dbReference type="Proteomes" id="UP000035909">
    <property type="component" value="Unassembled WGS sequence"/>
</dbReference>
<dbReference type="PATRIC" id="fig|320778.3.peg.1395"/>
<keyword evidence="3" id="KW-1185">Reference proteome</keyword>
<dbReference type="STRING" id="320778.ABT57_06485"/>
<accession>A0A0J1K7A2</accession>
<comment type="caution">
    <text evidence="2">The sequence shown here is derived from an EMBL/GenBank/DDBJ whole genome shotgun (WGS) entry which is preliminary data.</text>
</comment>
<protein>
    <submittedName>
        <fullName evidence="2">Uncharacterized protein</fullName>
    </submittedName>
</protein>
<sequence>MTQVTSNPISDLDELDALMADLNNLSISADDLDALEKTSADKNACDIDDLDMLLGELDMPEVEEQKIEEPVAAADNEDDSLSYLDEMLDELNESSKDIGKLSDGELAAQSAKEAQHQQDVEAVASKQDDEFVEGEAKPKPKPKRKRVATGGKTAEEYVADKSDAAFEAVGIATEEFALMLNALPKKVKDKAKNILAWANDEAELSIYTRLCLEYLVKNGSATSGDLRTYLMSNPEKPYTVGTAGSQAGQMMALLPAIGMATKDGKSITLNRENPLSAKFIG</sequence>
<name>A0A0J1K7A2_9GAMM</name>
<organism evidence="2 3">
    <name type="scientific">Photobacterium ganghwense</name>
    <dbReference type="NCBI Taxonomy" id="320778"/>
    <lineage>
        <taxon>Bacteria</taxon>
        <taxon>Pseudomonadati</taxon>
        <taxon>Pseudomonadota</taxon>
        <taxon>Gammaproteobacteria</taxon>
        <taxon>Vibrionales</taxon>
        <taxon>Vibrionaceae</taxon>
        <taxon>Photobacterium</taxon>
    </lineage>
</organism>